<accession>A0A371GUY2</accession>
<dbReference type="AlphaFoldDB" id="A0A371GUY2"/>
<proteinExistence type="predicted"/>
<feature type="compositionally biased region" description="Polar residues" evidence="1">
    <location>
        <begin position="206"/>
        <end position="222"/>
    </location>
</feature>
<reference evidence="2" key="1">
    <citation type="submission" date="2018-05" db="EMBL/GenBank/DDBJ databases">
        <title>Draft genome of Mucuna pruriens seed.</title>
        <authorList>
            <person name="Nnadi N.E."/>
            <person name="Vos R."/>
            <person name="Hasami M.H."/>
            <person name="Devisetty U.K."/>
            <person name="Aguiy J.C."/>
        </authorList>
    </citation>
    <scope>NUCLEOTIDE SEQUENCE [LARGE SCALE GENOMIC DNA]</scope>
    <source>
        <strain evidence="2">JCA_2017</strain>
    </source>
</reference>
<evidence type="ECO:0000256" key="1">
    <source>
        <dbReference type="SAM" id="MobiDB-lite"/>
    </source>
</evidence>
<comment type="caution">
    <text evidence="2">The sequence shown here is derived from an EMBL/GenBank/DDBJ whole genome shotgun (WGS) entry which is preliminary data.</text>
</comment>
<dbReference type="EMBL" id="QJKJ01004419">
    <property type="protein sequence ID" value="RDX94233.1"/>
    <property type="molecule type" value="Genomic_DNA"/>
</dbReference>
<keyword evidence="3" id="KW-1185">Reference proteome</keyword>
<sequence length="276" mass="30630">MKRTFLEKFFSASRTVSIQKEICGIRQHIGETLHEIRRPSQSRMVNEIDATSNQRLENQLTELTSLVRQLVIGKHQPAMAAKVCGIYTFVEHLTNMCPTLQEFELDQPENVGAIGGFQYGKQPYQIQPFDRALCSSTIRVHTEYISETSRLSTADSTISSATFPTTTVAAESAYSRVPVVYELQQNVTATIQDLNVQIGQLANTTSPLQSAGSSNLPSQTIPNPRGNANLPRSAVVDSEPNSDSQSRPKKTAPVPFLSWIISARRPESDEELLKMF</sequence>
<organism evidence="2 3">
    <name type="scientific">Mucuna pruriens</name>
    <name type="common">Velvet bean</name>
    <name type="synonym">Dolichos pruriens</name>
    <dbReference type="NCBI Taxonomy" id="157652"/>
    <lineage>
        <taxon>Eukaryota</taxon>
        <taxon>Viridiplantae</taxon>
        <taxon>Streptophyta</taxon>
        <taxon>Embryophyta</taxon>
        <taxon>Tracheophyta</taxon>
        <taxon>Spermatophyta</taxon>
        <taxon>Magnoliopsida</taxon>
        <taxon>eudicotyledons</taxon>
        <taxon>Gunneridae</taxon>
        <taxon>Pentapetalae</taxon>
        <taxon>rosids</taxon>
        <taxon>fabids</taxon>
        <taxon>Fabales</taxon>
        <taxon>Fabaceae</taxon>
        <taxon>Papilionoideae</taxon>
        <taxon>50 kb inversion clade</taxon>
        <taxon>NPAAA clade</taxon>
        <taxon>indigoferoid/millettioid clade</taxon>
        <taxon>Phaseoleae</taxon>
        <taxon>Mucuna</taxon>
    </lineage>
</organism>
<protein>
    <submittedName>
        <fullName evidence="2">Uncharacterized protein</fullName>
    </submittedName>
</protein>
<name>A0A371GUY2_MUCPR</name>
<evidence type="ECO:0000313" key="2">
    <source>
        <dbReference type="EMBL" id="RDX94233.1"/>
    </source>
</evidence>
<evidence type="ECO:0000313" key="3">
    <source>
        <dbReference type="Proteomes" id="UP000257109"/>
    </source>
</evidence>
<dbReference type="Proteomes" id="UP000257109">
    <property type="component" value="Unassembled WGS sequence"/>
</dbReference>
<gene>
    <name evidence="2" type="ORF">CR513_23403</name>
</gene>
<feature type="non-terminal residue" evidence="2">
    <location>
        <position position="1"/>
    </location>
</feature>
<feature type="region of interest" description="Disordered" evidence="1">
    <location>
        <begin position="206"/>
        <end position="251"/>
    </location>
</feature>